<feature type="transmembrane region" description="Helical" evidence="1">
    <location>
        <begin position="266"/>
        <end position="285"/>
    </location>
</feature>
<feature type="transmembrane region" description="Helical" evidence="1">
    <location>
        <begin position="211"/>
        <end position="235"/>
    </location>
</feature>
<evidence type="ECO:0000256" key="1">
    <source>
        <dbReference type="SAM" id="Phobius"/>
    </source>
</evidence>
<keyword evidence="1" id="KW-0472">Membrane</keyword>
<feature type="transmembrane region" description="Helical" evidence="1">
    <location>
        <begin position="170"/>
        <end position="191"/>
    </location>
</feature>
<feature type="transmembrane region" description="Helical" evidence="1">
    <location>
        <begin position="305"/>
        <end position="324"/>
    </location>
</feature>
<evidence type="ECO:0000313" key="3">
    <source>
        <dbReference type="WBParaSite" id="ALUE_0000351301-mRNA-1"/>
    </source>
</evidence>
<feature type="transmembrane region" description="Helical" evidence="1">
    <location>
        <begin position="377"/>
        <end position="396"/>
    </location>
</feature>
<feature type="transmembrane region" description="Helical" evidence="1">
    <location>
        <begin position="82"/>
        <end position="103"/>
    </location>
</feature>
<dbReference type="AlphaFoldDB" id="A0A9J2P2B0"/>
<keyword evidence="1" id="KW-1133">Transmembrane helix</keyword>
<keyword evidence="1" id="KW-0812">Transmembrane</keyword>
<name>A0A9J2P2B0_ASCLU</name>
<sequence length="495" mass="57473">MPKQELRPAVMYAFNRQTSANGTATDMCNNNNQQHNAPRTFLSYVLELSRIDTRWKSTLRDDEESSVESEEFMSIPHSKQFIITRGLSIVLFALRLLCFYPRYASENVLCLKNRWRSILLFNIALLVIFLNAYLCKHTVGMVILFKSKFGFLHASTVSSIVTGIKPLINVVVRSIVLFNIALLVIFLNAYLCKHTVGMVILFKSKFGFLHASTVSSIVTGIKPLINVVVICLFVLRVHVHQRLLHLLNTTELCFQSSFSRSPPLRFYSFAFLLIIVIAFAAPFALRVFEFFTTEERFFVHWLTDVSFILVPLLTVWNVVPLVYYELCNRVVRSWCCLLARSLRREHHQRHYTLKFYYELFLKITSVQEAIGNLFNPFILFSLAWSLVILSLTIYFITEPTSSLVEPLSAFQFHSEALREHLNRKVRFTLAWGSLQTRRILGAVLTIIPDENADLDRFQIACFVHKMSTQYMWGMTVWRAFPLERTTFFTVNFMIR</sequence>
<dbReference type="WBParaSite" id="ALUE_0000351301-mRNA-1">
    <property type="protein sequence ID" value="ALUE_0000351301-mRNA-1"/>
    <property type="gene ID" value="ALUE_0000351301"/>
</dbReference>
<proteinExistence type="predicted"/>
<evidence type="ECO:0000313" key="2">
    <source>
        <dbReference type="Proteomes" id="UP000036681"/>
    </source>
</evidence>
<keyword evidence="2" id="KW-1185">Reference proteome</keyword>
<organism evidence="2 3">
    <name type="scientific">Ascaris lumbricoides</name>
    <name type="common">Giant roundworm</name>
    <dbReference type="NCBI Taxonomy" id="6252"/>
    <lineage>
        <taxon>Eukaryota</taxon>
        <taxon>Metazoa</taxon>
        <taxon>Ecdysozoa</taxon>
        <taxon>Nematoda</taxon>
        <taxon>Chromadorea</taxon>
        <taxon>Rhabditida</taxon>
        <taxon>Spirurina</taxon>
        <taxon>Ascaridomorpha</taxon>
        <taxon>Ascaridoidea</taxon>
        <taxon>Ascarididae</taxon>
        <taxon>Ascaris</taxon>
    </lineage>
</organism>
<protein>
    <submittedName>
        <fullName evidence="3">Gustatory receptor</fullName>
    </submittedName>
</protein>
<dbReference type="Proteomes" id="UP000036681">
    <property type="component" value="Unplaced"/>
</dbReference>
<accession>A0A9J2P2B0</accession>
<reference evidence="3" key="1">
    <citation type="submission" date="2023-03" db="UniProtKB">
        <authorList>
            <consortium name="WormBaseParasite"/>
        </authorList>
    </citation>
    <scope>IDENTIFICATION</scope>
</reference>
<feature type="transmembrane region" description="Helical" evidence="1">
    <location>
        <begin position="115"/>
        <end position="134"/>
    </location>
</feature>